<evidence type="ECO:0000256" key="8">
    <source>
        <dbReference type="ARBA" id="ARBA00023136"/>
    </source>
</evidence>
<feature type="transmembrane region" description="Helical" evidence="11">
    <location>
        <begin position="214"/>
        <end position="231"/>
    </location>
</feature>
<dbReference type="Proteomes" id="UP000322000">
    <property type="component" value="Chromosome 8"/>
</dbReference>
<evidence type="ECO:0000313" key="14">
    <source>
        <dbReference type="RefSeq" id="XP_026732202.1"/>
    </source>
</evidence>
<dbReference type="InterPro" id="IPR017907">
    <property type="entry name" value="Znf_RING_CS"/>
</dbReference>
<dbReference type="SMART" id="SM00184">
    <property type="entry name" value="RING"/>
    <property type="match status" value="1"/>
</dbReference>
<dbReference type="PROSITE" id="PS00518">
    <property type="entry name" value="ZF_RING_1"/>
    <property type="match status" value="1"/>
</dbReference>
<evidence type="ECO:0000256" key="6">
    <source>
        <dbReference type="ARBA" id="ARBA00022833"/>
    </source>
</evidence>
<dbReference type="InterPro" id="IPR001841">
    <property type="entry name" value="Znf_RING"/>
</dbReference>
<feature type="compositionally biased region" description="Polar residues" evidence="10">
    <location>
        <begin position="119"/>
        <end position="145"/>
    </location>
</feature>
<evidence type="ECO:0000256" key="9">
    <source>
        <dbReference type="PROSITE-ProRule" id="PRU00175"/>
    </source>
</evidence>
<evidence type="ECO:0000256" key="10">
    <source>
        <dbReference type="SAM" id="MobiDB-lite"/>
    </source>
</evidence>
<dbReference type="InterPro" id="IPR013083">
    <property type="entry name" value="Znf_RING/FYVE/PHD"/>
</dbReference>
<reference evidence="14" key="1">
    <citation type="submission" date="2025-08" db="UniProtKB">
        <authorList>
            <consortium name="RefSeq"/>
        </authorList>
    </citation>
    <scope>IDENTIFICATION</scope>
</reference>
<feature type="domain" description="RING-type" evidence="12">
    <location>
        <begin position="412"/>
        <end position="450"/>
    </location>
</feature>
<dbReference type="GO" id="GO:0016020">
    <property type="term" value="C:membrane"/>
    <property type="evidence" value="ECO:0007669"/>
    <property type="project" value="UniProtKB-SubCell"/>
</dbReference>
<evidence type="ECO:0000256" key="3">
    <source>
        <dbReference type="ARBA" id="ARBA00022723"/>
    </source>
</evidence>
<accession>A0A7E5VVA0</accession>
<dbReference type="Pfam" id="PF13639">
    <property type="entry name" value="zf-RING_2"/>
    <property type="match status" value="1"/>
</dbReference>
<dbReference type="GeneID" id="113496981"/>
<dbReference type="InterPro" id="IPR044235">
    <property type="entry name" value="RNFT1/2"/>
</dbReference>
<dbReference type="GO" id="GO:0061630">
    <property type="term" value="F:ubiquitin protein ligase activity"/>
    <property type="evidence" value="ECO:0007669"/>
    <property type="project" value="InterPro"/>
</dbReference>
<gene>
    <name evidence="14" type="primary">LOC113496981</name>
</gene>
<feature type="transmembrane region" description="Helical" evidence="11">
    <location>
        <begin position="191"/>
        <end position="208"/>
    </location>
</feature>
<sequence>MAQPNQVTLDIEDEVPADVAAALRQNALYRAELPARPVAPNRNNLGLGDRLNSVFREIRPLVEHARMGNNARLSLPTWLPRNTPATHQVIEVGVQRPQSSIAHVNLGPNAQTYIVNERTTPPAQRSQSTSHGISNSASNDSNLSEQDQEHPEINVSVNPANNNNIHDNADNESQSDDGTQQVVDVRATLNLLIRYAPFYFLLFIKFMYDSREGIFTFIILFCTFTHSNGLVRREHGKQMNRSILALFSEFVFTSSCIVIVHFLFGHGKLLPNVVMFPGYTELDVWELLWLVVLTDLIVKIITVDVKILVTMMPAFILPFQKRGKVYLFTEAVSQLYRSLLTIQPWIFYLMQSYEGSEKMVGMFLTSVYVIAKVIEVLVRLRLFKNATWTLLQSVNLGTKPTCEQLLSAGDSCPICHDDYSTPVRLGCSHIFCELCISAWLDREHTCPLCRAKVADEPTWRDGSTTYDFQLY</sequence>
<keyword evidence="4 9" id="KW-0863">Zinc-finger</keyword>
<evidence type="ECO:0000313" key="13">
    <source>
        <dbReference type="Proteomes" id="UP000322000"/>
    </source>
</evidence>
<keyword evidence="6" id="KW-0862">Zinc</keyword>
<dbReference type="Gene3D" id="3.30.40.10">
    <property type="entry name" value="Zinc/RING finger domain, C3HC4 (zinc finger)"/>
    <property type="match status" value="1"/>
</dbReference>
<evidence type="ECO:0000256" key="2">
    <source>
        <dbReference type="ARBA" id="ARBA00022692"/>
    </source>
</evidence>
<dbReference type="OrthoDB" id="9049620at2759"/>
<keyword evidence="13" id="KW-1185">Reference proteome</keyword>
<dbReference type="AlphaFoldDB" id="A0A7E5VVA0"/>
<evidence type="ECO:0000256" key="7">
    <source>
        <dbReference type="ARBA" id="ARBA00022989"/>
    </source>
</evidence>
<evidence type="ECO:0000256" key="1">
    <source>
        <dbReference type="ARBA" id="ARBA00004141"/>
    </source>
</evidence>
<proteinExistence type="predicted"/>
<keyword evidence="3" id="KW-0479">Metal-binding</keyword>
<dbReference type="PANTHER" id="PTHR15860:SF0">
    <property type="entry name" value="LP20373P"/>
    <property type="match status" value="1"/>
</dbReference>
<dbReference type="GO" id="GO:0008270">
    <property type="term" value="F:zinc ion binding"/>
    <property type="evidence" value="ECO:0007669"/>
    <property type="project" value="UniProtKB-KW"/>
</dbReference>
<keyword evidence="8 11" id="KW-0472">Membrane</keyword>
<name>A0A7E5VVA0_TRINI</name>
<feature type="region of interest" description="Disordered" evidence="10">
    <location>
        <begin position="119"/>
        <end position="179"/>
    </location>
</feature>
<keyword evidence="5" id="KW-0833">Ubl conjugation pathway</keyword>
<evidence type="ECO:0000259" key="12">
    <source>
        <dbReference type="PROSITE" id="PS50089"/>
    </source>
</evidence>
<evidence type="ECO:0000256" key="5">
    <source>
        <dbReference type="ARBA" id="ARBA00022786"/>
    </source>
</evidence>
<organism evidence="13 14">
    <name type="scientific">Trichoplusia ni</name>
    <name type="common">Cabbage looper</name>
    <dbReference type="NCBI Taxonomy" id="7111"/>
    <lineage>
        <taxon>Eukaryota</taxon>
        <taxon>Metazoa</taxon>
        <taxon>Ecdysozoa</taxon>
        <taxon>Arthropoda</taxon>
        <taxon>Hexapoda</taxon>
        <taxon>Insecta</taxon>
        <taxon>Pterygota</taxon>
        <taxon>Neoptera</taxon>
        <taxon>Endopterygota</taxon>
        <taxon>Lepidoptera</taxon>
        <taxon>Glossata</taxon>
        <taxon>Ditrysia</taxon>
        <taxon>Noctuoidea</taxon>
        <taxon>Noctuidae</taxon>
        <taxon>Plusiinae</taxon>
        <taxon>Trichoplusia</taxon>
    </lineage>
</organism>
<comment type="subcellular location">
    <subcellularLocation>
        <location evidence="1">Membrane</location>
        <topology evidence="1">Multi-pass membrane protein</topology>
    </subcellularLocation>
</comment>
<dbReference type="GO" id="GO:1904294">
    <property type="term" value="P:positive regulation of ERAD pathway"/>
    <property type="evidence" value="ECO:0007669"/>
    <property type="project" value="InterPro"/>
</dbReference>
<dbReference type="CDD" id="cd16532">
    <property type="entry name" value="RING-HC_RNFT1-like"/>
    <property type="match status" value="1"/>
</dbReference>
<feature type="compositionally biased region" description="Low complexity" evidence="10">
    <location>
        <begin position="154"/>
        <end position="166"/>
    </location>
</feature>
<protein>
    <submittedName>
        <fullName evidence="14">RING finger and transmembrane domain-containing protein 2 isoform X1</fullName>
    </submittedName>
</protein>
<evidence type="ECO:0000256" key="4">
    <source>
        <dbReference type="ARBA" id="ARBA00022771"/>
    </source>
</evidence>
<dbReference type="KEGG" id="tnl:113496981"/>
<evidence type="ECO:0000256" key="11">
    <source>
        <dbReference type="SAM" id="Phobius"/>
    </source>
</evidence>
<feature type="transmembrane region" description="Helical" evidence="11">
    <location>
        <begin position="243"/>
        <end position="264"/>
    </location>
</feature>
<keyword evidence="2 11" id="KW-0812">Transmembrane</keyword>
<dbReference type="SUPFAM" id="SSF57850">
    <property type="entry name" value="RING/U-box"/>
    <property type="match status" value="1"/>
</dbReference>
<dbReference type="RefSeq" id="XP_026732202.1">
    <property type="nucleotide sequence ID" value="XM_026876401.1"/>
</dbReference>
<dbReference type="InParanoid" id="A0A7E5VVA0"/>
<keyword evidence="7 11" id="KW-1133">Transmembrane helix</keyword>
<dbReference type="PROSITE" id="PS50089">
    <property type="entry name" value="ZF_RING_2"/>
    <property type="match status" value="1"/>
</dbReference>
<dbReference type="PANTHER" id="PTHR15860">
    <property type="entry name" value="UNCHARACTERIZED RING FINGER-CONTAINING PROTEIN"/>
    <property type="match status" value="1"/>
</dbReference>